<feature type="compositionally biased region" description="Low complexity" evidence="1">
    <location>
        <begin position="61"/>
        <end position="117"/>
    </location>
</feature>
<feature type="region of interest" description="Disordered" evidence="1">
    <location>
        <begin position="428"/>
        <end position="447"/>
    </location>
</feature>
<feature type="region of interest" description="Disordered" evidence="1">
    <location>
        <begin position="326"/>
        <end position="353"/>
    </location>
</feature>
<sequence length="447" mass="48850">MARVPPNQPSKRRTKPSRPTSSSKKSGKSPGRFYSNSAKHSTPPAPESPPESHDDTEQHESTSSCSPSLSILSKSQSSSSTSRPQSNNPSPSSARNSYSSPSSSSPNSTQDNSSPTSIAPLVPGSPSLSILSRSQSSSSTRRPQSNNPSPSSARNNYSSSSSSSPNSAQDNSSPTSIAPLVPRVPGNDRSSANRLLEPLNLASALVEVPNSREEDLMTKLEALFESQKELFEKHAQRVTEQQQKGRENPPKNKRLPKELSANVREVYSSLTGVDGKELTWDFSQSFSDPINKTVNAAIVDGVRSTDSTTHIYTIKAAMRVHFRTKKRQQKIIDSNKKADKKNKRAKALRDSTSISQSDKDKYCTCMSVEYMSSEESLSEPESGRHDGNSSGLDEDLPNRKRICVRPLLWQSTELNGLMARLDRKITRRQSQQSASMVIERTVGPASN</sequence>
<dbReference type="EMBL" id="CALNXK010000002">
    <property type="protein sequence ID" value="CAH3033200.1"/>
    <property type="molecule type" value="Genomic_DNA"/>
</dbReference>
<protein>
    <submittedName>
        <fullName evidence="2">Uncharacterized protein</fullName>
    </submittedName>
</protein>
<feature type="compositionally biased region" description="Basic and acidic residues" evidence="1">
    <location>
        <begin position="50"/>
        <end position="60"/>
    </location>
</feature>
<feature type="compositionally biased region" description="Low complexity" evidence="1">
    <location>
        <begin position="17"/>
        <end position="32"/>
    </location>
</feature>
<proteinExistence type="predicted"/>
<keyword evidence="3" id="KW-1185">Reference proteome</keyword>
<accession>A0ABN8MSN9</accession>
<gene>
    <name evidence="2" type="ORF">PLOB_00016177</name>
</gene>
<feature type="region of interest" description="Disordered" evidence="1">
    <location>
        <begin position="1"/>
        <end position="191"/>
    </location>
</feature>
<feature type="region of interest" description="Disordered" evidence="1">
    <location>
        <begin position="235"/>
        <end position="257"/>
    </location>
</feature>
<feature type="region of interest" description="Disordered" evidence="1">
    <location>
        <begin position="374"/>
        <end position="396"/>
    </location>
</feature>
<evidence type="ECO:0000313" key="3">
    <source>
        <dbReference type="Proteomes" id="UP001159405"/>
    </source>
</evidence>
<name>A0ABN8MSN9_9CNID</name>
<evidence type="ECO:0000256" key="1">
    <source>
        <dbReference type="SAM" id="MobiDB-lite"/>
    </source>
</evidence>
<organism evidence="2 3">
    <name type="scientific">Porites lobata</name>
    <dbReference type="NCBI Taxonomy" id="104759"/>
    <lineage>
        <taxon>Eukaryota</taxon>
        <taxon>Metazoa</taxon>
        <taxon>Cnidaria</taxon>
        <taxon>Anthozoa</taxon>
        <taxon>Hexacorallia</taxon>
        <taxon>Scleractinia</taxon>
        <taxon>Fungiina</taxon>
        <taxon>Poritidae</taxon>
        <taxon>Porites</taxon>
    </lineage>
</organism>
<feature type="compositionally biased region" description="Basic and acidic residues" evidence="1">
    <location>
        <begin position="235"/>
        <end position="250"/>
    </location>
</feature>
<dbReference type="Proteomes" id="UP001159405">
    <property type="component" value="Unassembled WGS sequence"/>
</dbReference>
<comment type="caution">
    <text evidence="2">The sequence shown here is derived from an EMBL/GenBank/DDBJ whole genome shotgun (WGS) entry which is preliminary data.</text>
</comment>
<feature type="compositionally biased region" description="Low complexity" evidence="1">
    <location>
        <begin position="125"/>
        <end position="174"/>
    </location>
</feature>
<evidence type="ECO:0000313" key="2">
    <source>
        <dbReference type="EMBL" id="CAH3033200.1"/>
    </source>
</evidence>
<reference evidence="2 3" key="1">
    <citation type="submission" date="2022-05" db="EMBL/GenBank/DDBJ databases">
        <authorList>
            <consortium name="Genoscope - CEA"/>
            <person name="William W."/>
        </authorList>
    </citation>
    <scope>NUCLEOTIDE SEQUENCE [LARGE SCALE GENOMIC DNA]</scope>
</reference>